<reference evidence="9" key="1">
    <citation type="submission" date="2015-07" db="EMBL/GenBank/DDBJ databases">
        <title>Complete genome sequence and phylogenetic analysis of Limnochorda pilosa.</title>
        <authorList>
            <person name="Watanabe M."/>
            <person name="Kojima H."/>
            <person name="Fukui M."/>
        </authorList>
    </citation>
    <scope>NUCLEOTIDE SEQUENCE [LARGE SCALE GENOMIC DNA]</scope>
    <source>
        <strain evidence="9">HC45</strain>
    </source>
</reference>
<feature type="domain" description="SteA-like C-terminal" evidence="7">
    <location>
        <begin position="324"/>
        <end position="375"/>
    </location>
</feature>
<evidence type="ECO:0000256" key="3">
    <source>
        <dbReference type="ARBA" id="ARBA00022777"/>
    </source>
</evidence>
<sequence>MADVPVAEGIARVDRVTKHLVERLHPGEIAVVDHPDMDGLAAEALVRCRPAAVVNASSFLTGRFPAQGPWLLWEAGLPLLEEAGPDVLDAVREGDVLRVEGGTLRSATGWRGAAVPVSQASLEARWNQGQAHLDEELRKFIENTLQYALREQDAVLRPLAHPPLRTRLHGRHALVVVRGRGFRDDLRAIRPYLAEVRPVTLAVDGGADALLEEGITPDLIVGDFDSVSDRALTCGAELVVHAYADGRAPGLDRVLAAGRAAHVVPMVGTSEDLAMMLAHQEGAELIVAVGSHSNLIDFLEKGRSGMASTLLVRTKLGPRLVDARGVSRLYQARPRASYWVGLMAAALLPLLVVVLLAPPVREAVRLVWLQLRIWAGW</sequence>
<dbReference type="PATRIC" id="fig|1555112.3.peg.2623"/>
<evidence type="ECO:0000259" key="6">
    <source>
        <dbReference type="Pfam" id="PF04263"/>
    </source>
</evidence>
<evidence type="ECO:0000259" key="7">
    <source>
        <dbReference type="Pfam" id="PF12555"/>
    </source>
</evidence>
<dbReference type="SUPFAM" id="SSF63999">
    <property type="entry name" value="Thiamin pyrophosphokinase, catalytic domain"/>
    <property type="match status" value="1"/>
</dbReference>
<evidence type="ECO:0000313" key="8">
    <source>
        <dbReference type="EMBL" id="BAS28413.1"/>
    </source>
</evidence>
<evidence type="ECO:0000313" key="9">
    <source>
        <dbReference type="Proteomes" id="UP000065807"/>
    </source>
</evidence>
<protein>
    <submittedName>
        <fullName evidence="8">Thiamin pyrophosphokinase</fullName>
    </submittedName>
</protein>
<dbReference type="GO" id="GO:0004788">
    <property type="term" value="F:thiamine diphosphokinase activity"/>
    <property type="evidence" value="ECO:0007669"/>
    <property type="project" value="InterPro"/>
</dbReference>
<keyword evidence="4" id="KW-0067">ATP-binding</keyword>
<dbReference type="InterPro" id="IPR036759">
    <property type="entry name" value="TPK_catalytic_sf"/>
</dbReference>
<dbReference type="InterPro" id="IPR047795">
    <property type="entry name" value="Put_SteA-like"/>
</dbReference>
<dbReference type="InterPro" id="IPR007371">
    <property type="entry name" value="TPK_catalytic"/>
</dbReference>
<keyword evidence="1" id="KW-0808">Transferase</keyword>
<keyword evidence="9" id="KW-1185">Reference proteome</keyword>
<dbReference type="STRING" id="1555112.LIP_2583"/>
<evidence type="ECO:0000256" key="2">
    <source>
        <dbReference type="ARBA" id="ARBA00022741"/>
    </source>
</evidence>
<dbReference type="InterPro" id="IPR022215">
    <property type="entry name" value="SteA-like_C"/>
</dbReference>
<dbReference type="NCBIfam" id="NF040608">
    <property type="entry name" value="division_SteA"/>
    <property type="match status" value="1"/>
</dbReference>
<feature type="transmembrane region" description="Helical" evidence="5">
    <location>
        <begin position="336"/>
        <end position="357"/>
    </location>
</feature>
<accession>A0A0K2SMQ5</accession>
<dbReference type="Pfam" id="PF04263">
    <property type="entry name" value="TPK_catalytic"/>
    <property type="match status" value="1"/>
</dbReference>
<dbReference type="GO" id="GO:0016301">
    <property type="term" value="F:kinase activity"/>
    <property type="evidence" value="ECO:0007669"/>
    <property type="project" value="UniProtKB-KW"/>
</dbReference>
<keyword evidence="5" id="KW-0472">Membrane</keyword>
<dbReference type="GO" id="GO:0005524">
    <property type="term" value="F:ATP binding"/>
    <property type="evidence" value="ECO:0007669"/>
    <property type="project" value="UniProtKB-KW"/>
</dbReference>
<keyword evidence="2" id="KW-0547">Nucleotide-binding</keyword>
<dbReference type="EMBL" id="AP014924">
    <property type="protein sequence ID" value="BAS28413.1"/>
    <property type="molecule type" value="Genomic_DNA"/>
</dbReference>
<dbReference type="Gene3D" id="3.40.50.10240">
    <property type="entry name" value="Thiamin pyrophosphokinase, catalytic domain"/>
    <property type="match status" value="1"/>
</dbReference>
<keyword evidence="3 8" id="KW-0418">Kinase</keyword>
<evidence type="ECO:0000256" key="1">
    <source>
        <dbReference type="ARBA" id="ARBA00022679"/>
    </source>
</evidence>
<evidence type="ECO:0000256" key="5">
    <source>
        <dbReference type="SAM" id="Phobius"/>
    </source>
</evidence>
<evidence type="ECO:0000256" key="4">
    <source>
        <dbReference type="ARBA" id="ARBA00022840"/>
    </source>
</evidence>
<dbReference type="Proteomes" id="UP000065807">
    <property type="component" value="Chromosome"/>
</dbReference>
<feature type="domain" description="Thiamin pyrophosphokinase catalytic" evidence="6">
    <location>
        <begin position="197"/>
        <end position="232"/>
    </location>
</feature>
<keyword evidence="5" id="KW-0812">Transmembrane</keyword>
<proteinExistence type="predicted"/>
<organism evidence="8 9">
    <name type="scientific">Limnochorda pilosa</name>
    <dbReference type="NCBI Taxonomy" id="1555112"/>
    <lineage>
        <taxon>Bacteria</taxon>
        <taxon>Bacillati</taxon>
        <taxon>Bacillota</taxon>
        <taxon>Limnochordia</taxon>
        <taxon>Limnochordales</taxon>
        <taxon>Limnochordaceae</taxon>
        <taxon>Limnochorda</taxon>
    </lineage>
</organism>
<dbReference type="AlphaFoldDB" id="A0A0K2SMQ5"/>
<dbReference type="GO" id="GO:0009229">
    <property type="term" value="P:thiamine diphosphate biosynthetic process"/>
    <property type="evidence" value="ECO:0007669"/>
    <property type="project" value="InterPro"/>
</dbReference>
<reference evidence="9" key="2">
    <citation type="journal article" date="2016" name="Int. J. Syst. Evol. Microbiol.">
        <title>Complete genome sequence and cell structure of Limnochorda pilosa, a Gram-negative spore-former within the phylum Firmicutes.</title>
        <authorList>
            <person name="Watanabe M."/>
            <person name="Kojima H."/>
            <person name="Fukui M."/>
        </authorList>
    </citation>
    <scope>NUCLEOTIDE SEQUENCE [LARGE SCALE GENOMIC DNA]</scope>
    <source>
        <strain evidence="9">HC45</strain>
    </source>
</reference>
<name>A0A0K2SMQ5_LIMPI</name>
<dbReference type="Pfam" id="PF12555">
    <property type="entry name" value="SteA-like_C"/>
    <property type="match status" value="1"/>
</dbReference>
<keyword evidence="5" id="KW-1133">Transmembrane helix</keyword>
<gene>
    <name evidence="8" type="ORF">LIP_2583</name>
</gene>
<dbReference type="KEGG" id="lpil:LIP_2583"/>